<feature type="compositionally biased region" description="Polar residues" evidence="1">
    <location>
        <begin position="382"/>
        <end position="391"/>
    </location>
</feature>
<dbReference type="EMBL" id="KK102745">
    <property type="protein sequence ID" value="KIY97011.1"/>
    <property type="molecule type" value="Genomic_DNA"/>
</dbReference>
<sequence length="502" mass="52264">MQPRQRAEGGSPGAPQGPEAADSYKPSRPVPPDVAAVLKGTPVVLAGVAATERLLQGPNGHKRECATSIQIISGLCAYNAQDLLCLVAAVRASPLQPDHMIQVVIDPSSVLGWYVITLAGQQDCIPRPVVLGVSASLPSFSGANSLRDFMRELDGDAKALAALTEFSSAPLLAFDIPKTLGALERLQLRAVGLRWAPRCSVPLGLARDAARMHAYCPFRHAARKGSESRGKHSGMVSGGFRLACSGRVPGQLTEYTNKRATQEQVAAFYTAARAVGGALLRAARASVGAPLLSLLTWTAASRNPALAALVLGPELPFQQIHSTLAAPGVEAHVDARDMGCIIGWAEVAGGDVAAAQREAAAGRWLEGRGGEGDGTGVGQQQPGEQESTQPREANERKAGEAEPLAHFAVYQYGLRVDVHHGSLLYLRSDDVLHGTPPIMLPDGRPSGRGAWGAGGGAAGGAGHQGGERQLVGVALVSKADVTRAAIDQICDGSAVTWEPLPQ</sequence>
<dbReference type="Proteomes" id="UP000054498">
    <property type="component" value="Unassembled WGS sequence"/>
</dbReference>
<dbReference type="RefSeq" id="XP_013896031.1">
    <property type="nucleotide sequence ID" value="XM_014040577.1"/>
</dbReference>
<dbReference type="KEGG" id="mng:MNEG_10951"/>
<name>A0A0D2M727_9CHLO</name>
<gene>
    <name evidence="2" type="ORF">MNEG_10951</name>
</gene>
<protein>
    <submittedName>
        <fullName evidence="2">Uncharacterized protein</fullName>
    </submittedName>
</protein>
<proteinExistence type="predicted"/>
<keyword evidence="3" id="KW-1185">Reference proteome</keyword>
<feature type="region of interest" description="Disordered" evidence="1">
    <location>
        <begin position="365"/>
        <end position="400"/>
    </location>
</feature>
<feature type="region of interest" description="Disordered" evidence="1">
    <location>
        <begin position="1"/>
        <end position="32"/>
    </location>
</feature>
<evidence type="ECO:0000256" key="1">
    <source>
        <dbReference type="SAM" id="MobiDB-lite"/>
    </source>
</evidence>
<evidence type="ECO:0000313" key="2">
    <source>
        <dbReference type="EMBL" id="KIY97011.1"/>
    </source>
</evidence>
<dbReference type="AlphaFoldDB" id="A0A0D2M727"/>
<evidence type="ECO:0000313" key="3">
    <source>
        <dbReference type="Proteomes" id="UP000054498"/>
    </source>
</evidence>
<organism evidence="2 3">
    <name type="scientific">Monoraphidium neglectum</name>
    <dbReference type="NCBI Taxonomy" id="145388"/>
    <lineage>
        <taxon>Eukaryota</taxon>
        <taxon>Viridiplantae</taxon>
        <taxon>Chlorophyta</taxon>
        <taxon>core chlorophytes</taxon>
        <taxon>Chlorophyceae</taxon>
        <taxon>CS clade</taxon>
        <taxon>Sphaeropleales</taxon>
        <taxon>Selenastraceae</taxon>
        <taxon>Monoraphidium</taxon>
    </lineage>
</organism>
<dbReference type="GeneID" id="25728165"/>
<dbReference type="OrthoDB" id="10597990at2759"/>
<reference evidence="2 3" key="1">
    <citation type="journal article" date="2013" name="BMC Genomics">
        <title>Reconstruction of the lipid metabolism for the microalga Monoraphidium neglectum from its genome sequence reveals characteristics suitable for biofuel production.</title>
        <authorList>
            <person name="Bogen C."/>
            <person name="Al-Dilaimi A."/>
            <person name="Albersmeier A."/>
            <person name="Wichmann J."/>
            <person name="Grundmann M."/>
            <person name="Rupp O."/>
            <person name="Lauersen K.J."/>
            <person name="Blifernez-Klassen O."/>
            <person name="Kalinowski J."/>
            <person name="Goesmann A."/>
            <person name="Mussgnug J.H."/>
            <person name="Kruse O."/>
        </authorList>
    </citation>
    <scope>NUCLEOTIDE SEQUENCE [LARGE SCALE GENOMIC DNA]</scope>
    <source>
        <strain evidence="2 3">SAG 48.87</strain>
    </source>
</reference>
<accession>A0A0D2M727</accession>